<sequence length="700" mass="74168">MERRRLLNAGAGLTLAALAGQAAAAAPATAAAPTAGPGTTGTTGATAPSGTADTAARCSGPQITTYGIASYTAAIVGTAVLGNSAYVVARGQNPPLVGEIDLTTRKLTRSFRLTRGEGGWAATVSGGHLYIGTYPYPDLYRFDPATGAVTRIGTIGPTGGFVWCLTTAPDGTVYAGTYPRGEVWEYRPTTGVLRNLGQAMAGEQYVRGIAADDRYVYAGTLPRGHIVTYDRATGARQGTITPTPYGGASALLAHGGRVIASLGKSLVDLAPDGSDARVIPIPAAERLGDAMTVTSDGTLYLVGRPTGTVYRRDGDRLLPVATPASGDEHRALAPLPGRKLLGAVGSGRLWWLDLATGGSDIIELIDVGLSGPDPVQSVAHDGLVAEGTVHVGGHFSLTTHHPARGTSRRMRIPGEPKQMRVVDGRVYAAMYPSTEFLEIDPARGRIRSFGFVDHDQQRPKDLAYVPEHDLLLLATAPPAGYLKGALTLVDRRRRTLRVYQDVIPDQSVMSVAVDDRRGRRIAYLAGDTWGGGSVPPVRPSATVAAFDLRTRRVLWEHTPVEGNASLEHIEVLGGVLYGVYKRAAGHWFAMDLDTREILVTGQLPSYGELSVHFGQVFASVFGGSVYRLGPGLPEAQLVVSGLGDGWYNPPQLAWEKSTWHAWGVATRDLARLRLDPLCDMGDAALVRRPIEAILKSLLAN</sequence>
<comment type="caution">
    <text evidence="3">The sequence shown here is derived from an EMBL/GenBank/DDBJ whole genome shotgun (WGS) entry which is preliminary data.</text>
</comment>
<evidence type="ECO:0000256" key="2">
    <source>
        <dbReference type="SAM" id="SignalP"/>
    </source>
</evidence>
<keyword evidence="4" id="KW-1185">Reference proteome</keyword>
<dbReference type="SUPFAM" id="SSF75011">
    <property type="entry name" value="3-carboxy-cis,cis-mucoante lactonizing enzyme"/>
    <property type="match status" value="1"/>
</dbReference>
<evidence type="ECO:0000313" key="3">
    <source>
        <dbReference type="EMBL" id="MFC5023268.1"/>
    </source>
</evidence>
<feature type="region of interest" description="Disordered" evidence="1">
    <location>
        <begin position="31"/>
        <end position="56"/>
    </location>
</feature>
<keyword evidence="2" id="KW-0732">Signal</keyword>
<accession>A0ABV9XF03</accession>
<dbReference type="Proteomes" id="UP001595829">
    <property type="component" value="Unassembled WGS sequence"/>
</dbReference>
<proteinExistence type="predicted"/>
<dbReference type="RefSeq" id="WP_345688073.1">
    <property type="nucleotide sequence ID" value="NZ_BAABIT010000001.1"/>
</dbReference>
<protein>
    <submittedName>
        <fullName evidence="3">Uncharacterized protein</fullName>
    </submittedName>
</protein>
<evidence type="ECO:0000313" key="4">
    <source>
        <dbReference type="Proteomes" id="UP001595829"/>
    </source>
</evidence>
<dbReference type="Gene3D" id="2.130.10.10">
    <property type="entry name" value="YVTN repeat-like/Quinoprotein amine dehydrogenase"/>
    <property type="match status" value="2"/>
</dbReference>
<reference evidence="4" key="1">
    <citation type="journal article" date="2019" name="Int. J. Syst. Evol. Microbiol.">
        <title>The Global Catalogue of Microorganisms (GCM) 10K type strain sequencing project: providing services to taxonomists for standard genome sequencing and annotation.</title>
        <authorList>
            <consortium name="The Broad Institute Genomics Platform"/>
            <consortium name="The Broad Institute Genome Sequencing Center for Infectious Disease"/>
            <person name="Wu L."/>
            <person name="Ma J."/>
        </authorList>
    </citation>
    <scope>NUCLEOTIDE SEQUENCE [LARGE SCALE GENOMIC DNA]</scope>
    <source>
        <strain evidence="4">CGMCC 4.1648</strain>
    </source>
</reference>
<organism evidence="3 4">
    <name type="scientific">Streptomyces coeruleoprunus</name>
    <dbReference type="NCBI Taxonomy" id="285563"/>
    <lineage>
        <taxon>Bacteria</taxon>
        <taxon>Bacillati</taxon>
        <taxon>Actinomycetota</taxon>
        <taxon>Actinomycetes</taxon>
        <taxon>Kitasatosporales</taxon>
        <taxon>Streptomycetaceae</taxon>
        <taxon>Streptomyces</taxon>
    </lineage>
</organism>
<gene>
    <name evidence="3" type="ORF">ACFPM3_14100</name>
</gene>
<evidence type="ECO:0000256" key="1">
    <source>
        <dbReference type="SAM" id="MobiDB-lite"/>
    </source>
</evidence>
<feature type="chain" id="PRO_5046360090" evidence="2">
    <location>
        <begin position="25"/>
        <end position="700"/>
    </location>
</feature>
<dbReference type="PROSITE" id="PS51318">
    <property type="entry name" value="TAT"/>
    <property type="match status" value="1"/>
</dbReference>
<dbReference type="SUPFAM" id="SSF50998">
    <property type="entry name" value="Quinoprotein alcohol dehydrogenase-like"/>
    <property type="match status" value="1"/>
</dbReference>
<name>A0ABV9XF03_9ACTN</name>
<feature type="signal peptide" evidence="2">
    <location>
        <begin position="1"/>
        <end position="24"/>
    </location>
</feature>
<dbReference type="EMBL" id="JBHSJD010000008">
    <property type="protein sequence ID" value="MFC5023268.1"/>
    <property type="molecule type" value="Genomic_DNA"/>
</dbReference>
<dbReference type="InterPro" id="IPR006311">
    <property type="entry name" value="TAT_signal"/>
</dbReference>
<dbReference type="InterPro" id="IPR015943">
    <property type="entry name" value="WD40/YVTN_repeat-like_dom_sf"/>
</dbReference>
<dbReference type="InterPro" id="IPR011047">
    <property type="entry name" value="Quinoprotein_ADH-like_sf"/>
</dbReference>